<dbReference type="AlphaFoldDB" id="A0A5J4W505"/>
<comment type="caution">
    <text evidence="2">The sequence shown here is derived from an EMBL/GenBank/DDBJ whole genome shotgun (WGS) entry which is preliminary data.</text>
</comment>
<dbReference type="EMBL" id="SNRW01003384">
    <property type="protein sequence ID" value="KAA6389997.1"/>
    <property type="molecule type" value="Genomic_DNA"/>
</dbReference>
<accession>A0A5J4W505</accession>
<organism evidence="2 3">
    <name type="scientific">Streblomastix strix</name>
    <dbReference type="NCBI Taxonomy" id="222440"/>
    <lineage>
        <taxon>Eukaryota</taxon>
        <taxon>Metamonada</taxon>
        <taxon>Preaxostyla</taxon>
        <taxon>Oxymonadida</taxon>
        <taxon>Streblomastigidae</taxon>
        <taxon>Streblomastix</taxon>
    </lineage>
</organism>
<gene>
    <name evidence="2" type="ORF">EZS28_014472</name>
</gene>
<dbReference type="Proteomes" id="UP000324800">
    <property type="component" value="Unassembled WGS sequence"/>
</dbReference>
<dbReference type="Gene3D" id="3.40.50.1460">
    <property type="match status" value="1"/>
</dbReference>
<protein>
    <submittedName>
        <fullName evidence="2">Uncharacterized protein</fullName>
    </submittedName>
</protein>
<reference evidence="2 3" key="1">
    <citation type="submission" date="2019-03" db="EMBL/GenBank/DDBJ databases">
        <title>Single cell metagenomics reveals metabolic interactions within the superorganism composed of flagellate Streblomastix strix and complex community of Bacteroidetes bacteria on its surface.</title>
        <authorList>
            <person name="Treitli S.C."/>
            <person name="Kolisko M."/>
            <person name="Husnik F."/>
            <person name="Keeling P."/>
            <person name="Hampl V."/>
        </authorList>
    </citation>
    <scope>NUCLEOTIDE SEQUENCE [LARGE SCALE GENOMIC DNA]</scope>
    <source>
        <strain evidence="2">ST1C</strain>
    </source>
</reference>
<sequence length="54" mass="6244">IGEHLRSMKKKEMFGNLLFYVESCNSGSLFSDLLQYFQVVSLQNPKFISDSEHT</sequence>
<evidence type="ECO:0000313" key="3">
    <source>
        <dbReference type="Proteomes" id="UP000324800"/>
    </source>
</evidence>
<dbReference type="Pfam" id="PF01650">
    <property type="entry name" value="Peptidase_C13"/>
    <property type="match status" value="1"/>
</dbReference>
<dbReference type="InterPro" id="IPR001096">
    <property type="entry name" value="Peptidase_C13"/>
</dbReference>
<evidence type="ECO:0000256" key="1">
    <source>
        <dbReference type="ARBA" id="ARBA00009941"/>
    </source>
</evidence>
<name>A0A5J4W505_9EUKA</name>
<evidence type="ECO:0000313" key="2">
    <source>
        <dbReference type="EMBL" id="KAA6389997.1"/>
    </source>
</evidence>
<dbReference type="GO" id="GO:0008233">
    <property type="term" value="F:peptidase activity"/>
    <property type="evidence" value="ECO:0007669"/>
    <property type="project" value="InterPro"/>
</dbReference>
<feature type="non-terminal residue" evidence="2">
    <location>
        <position position="1"/>
    </location>
</feature>
<proteinExistence type="inferred from homology"/>
<dbReference type="GO" id="GO:0006508">
    <property type="term" value="P:proteolysis"/>
    <property type="evidence" value="ECO:0007669"/>
    <property type="project" value="InterPro"/>
</dbReference>
<comment type="similarity">
    <text evidence="1">Belongs to the peptidase C13 family.</text>
</comment>